<dbReference type="EMBL" id="JAYMYQ010000004">
    <property type="protein sequence ID" value="KAK7337353.1"/>
    <property type="molecule type" value="Genomic_DNA"/>
</dbReference>
<evidence type="ECO:0000259" key="2">
    <source>
        <dbReference type="Pfam" id="PF07859"/>
    </source>
</evidence>
<gene>
    <name evidence="3" type="ORF">VNO77_17920</name>
</gene>
<keyword evidence="4" id="KW-1185">Reference proteome</keyword>
<dbReference type="AlphaFoldDB" id="A0AAN9QN55"/>
<evidence type="ECO:0000313" key="3">
    <source>
        <dbReference type="EMBL" id="KAK7337353.1"/>
    </source>
</evidence>
<accession>A0AAN9QN55</accession>
<reference evidence="3 4" key="1">
    <citation type="submission" date="2024-01" db="EMBL/GenBank/DDBJ databases">
        <title>The genomes of 5 underutilized Papilionoideae crops provide insights into root nodulation and disease resistanc.</title>
        <authorList>
            <person name="Jiang F."/>
        </authorList>
    </citation>
    <scope>NUCLEOTIDE SEQUENCE [LARGE SCALE GENOMIC DNA]</scope>
    <source>
        <strain evidence="3">LVBAO_FW01</strain>
        <tissue evidence="3">Leaves</tissue>
    </source>
</reference>
<name>A0AAN9QN55_CANGL</name>
<dbReference type="SUPFAM" id="SSF53474">
    <property type="entry name" value="alpha/beta-Hydrolases"/>
    <property type="match status" value="1"/>
</dbReference>
<organism evidence="3 4">
    <name type="scientific">Canavalia gladiata</name>
    <name type="common">Sword bean</name>
    <name type="synonym">Dolichos gladiatus</name>
    <dbReference type="NCBI Taxonomy" id="3824"/>
    <lineage>
        <taxon>Eukaryota</taxon>
        <taxon>Viridiplantae</taxon>
        <taxon>Streptophyta</taxon>
        <taxon>Embryophyta</taxon>
        <taxon>Tracheophyta</taxon>
        <taxon>Spermatophyta</taxon>
        <taxon>Magnoliopsida</taxon>
        <taxon>eudicotyledons</taxon>
        <taxon>Gunneridae</taxon>
        <taxon>Pentapetalae</taxon>
        <taxon>rosids</taxon>
        <taxon>fabids</taxon>
        <taxon>Fabales</taxon>
        <taxon>Fabaceae</taxon>
        <taxon>Papilionoideae</taxon>
        <taxon>50 kb inversion clade</taxon>
        <taxon>NPAAA clade</taxon>
        <taxon>indigoferoid/millettioid clade</taxon>
        <taxon>Phaseoleae</taxon>
        <taxon>Canavalia</taxon>
    </lineage>
</organism>
<dbReference type="InterPro" id="IPR013094">
    <property type="entry name" value="AB_hydrolase_3"/>
</dbReference>
<dbReference type="PANTHER" id="PTHR23024">
    <property type="entry name" value="ARYLACETAMIDE DEACETYLASE"/>
    <property type="match status" value="1"/>
</dbReference>
<dbReference type="InterPro" id="IPR029058">
    <property type="entry name" value="AB_hydrolase_fold"/>
</dbReference>
<sequence length="326" mass="36998">MGSLPHVVEDCLGFLQLYSDGSVSRSNDIEFKISTIEDNSVTFKDYLFHKRFNLFLRLYYPKHNSTKKLLPVVIFLHGGGFCFGSRTWPHIHNCCMRLASSLQAVVVSPDYRLAPEHRMPAAVDDAVEAVRWIQRQGLSLKEDPNGGDAWLNCDVDFDRVFILGDSSGGNIAHHLAVRLGSGSREMDPVRIRGYVLFAPFFGGEVRTKSEEGPPEHMLNLELLDRFWRLSMPIGETRDHPLANPFGPGSPNLEQMKLDPILVIAGGNELLKDRAAEYATRLKELGKDIKYVEFEGREHGFFTHDSYSEVAEEVIHILKRFMLEFNF</sequence>
<feature type="domain" description="Alpha/beta hydrolase fold-3" evidence="2">
    <location>
        <begin position="73"/>
        <end position="301"/>
    </location>
</feature>
<evidence type="ECO:0000313" key="4">
    <source>
        <dbReference type="Proteomes" id="UP001367508"/>
    </source>
</evidence>
<comment type="caution">
    <text evidence="3">The sequence shown here is derived from an EMBL/GenBank/DDBJ whole genome shotgun (WGS) entry which is preliminary data.</text>
</comment>
<comment type="similarity">
    <text evidence="1">Belongs to the 'GDXG' lipolytic enzyme family.</text>
</comment>
<dbReference type="Pfam" id="PF07859">
    <property type="entry name" value="Abhydrolase_3"/>
    <property type="match status" value="1"/>
</dbReference>
<dbReference type="InterPro" id="IPR050466">
    <property type="entry name" value="Carboxylest/Gibb_receptor"/>
</dbReference>
<dbReference type="Gene3D" id="3.40.50.1820">
    <property type="entry name" value="alpha/beta hydrolase"/>
    <property type="match status" value="1"/>
</dbReference>
<dbReference type="Proteomes" id="UP001367508">
    <property type="component" value="Unassembled WGS sequence"/>
</dbReference>
<evidence type="ECO:0000256" key="1">
    <source>
        <dbReference type="ARBA" id="ARBA00010515"/>
    </source>
</evidence>
<proteinExistence type="inferred from homology"/>
<protein>
    <recommendedName>
        <fullName evidence="2">Alpha/beta hydrolase fold-3 domain-containing protein</fullName>
    </recommendedName>
</protein>
<dbReference type="GO" id="GO:0016787">
    <property type="term" value="F:hydrolase activity"/>
    <property type="evidence" value="ECO:0007669"/>
    <property type="project" value="InterPro"/>
</dbReference>
<dbReference type="PANTHER" id="PTHR23024:SF406">
    <property type="entry name" value="CARBOXYLESTERASE 15-RELATED"/>
    <property type="match status" value="1"/>
</dbReference>